<name>A0AAN9UXR5_9PEZI</name>
<feature type="region of interest" description="Disordered" evidence="1">
    <location>
        <begin position="87"/>
        <end position="107"/>
    </location>
</feature>
<evidence type="ECO:0000256" key="1">
    <source>
        <dbReference type="SAM" id="MobiDB-lite"/>
    </source>
</evidence>
<protein>
    <submittedName>
        <fullName evidence="2">Uncharacterized protein</fullName>
    </submittedName>
</protein>
<dbReference type="Proteomes" id="UP001320420">
    <property type="component" value="Unassembled WGS sequence"/>
</dbReference>
<reference evidence="2 3" key="1">
    <citation type="submission" date="2024-02" db="EMBL/GenBank/DDBJ databases">
        <title>De novo assembly and annotation of 12 fungi associated with fruit tree decline syndrome in Ontario, Canada.</title>
        <authorList>
            <person name="Sulman M."/>
            <person name="Ellouze W."/>
            <person name="Ilyukhin E."/>
        </authorList>
    </citation>
    <scope>NUCLEOTIDE SEQUENCE [LARGE SCALE GENOMIC DNA]</scope>
    <source>
        <strain evidence="2 3">M11/M66-122</strain>
    </source>
</reference>
<dbReference type="AlphaFoldDB" id="A0AAN9UXR5"/>
<gene>
    <name evidence="2" type="ORF">SLS62_001524</name>
</gene>
<sequence>MSEPIRNSAVDAISPAARVDSGIDVGDEPLPLPSHVETISPAARVDSGIDTGDEPVPPNQSETIEPAARVDSGVDVLEPLVRVDSAVQGLSSSPPKEKVDKASSRRKSSMVAGVAGIKDLAESKTPITVASETQGTGWKINKSSSTVEDKDILKKLLVTPAVRAIELHFFTGVVVTARNRTGVTIKDALDAIHSKNKKRSDEDLPEPYLKGFEWVPADPDLPESEKEANWDRLYIHLSDHSTAKFTAGGKKKNKKAAD</sequence>
<keyword evidence="3" id="KW-1185">Reference proteome</keyword>
<dbReference type="EMBL" id="JAKJXP020000007">
    <property type="protein sequence ID" value="KAK7756298.1"/>
    <property type="molecule type" value="Genomic_DNA"/>
</dbReference>
<organism evidence="2 3">
    <name type="scientific">Diatrype stigma</name>
    <dbReference type="NCBI Taxonomy" id="117547"/>
    <lineage>
        <taxon>Eukaryota</taxon>
        <taxon>Fungi</taxon>
        <taxon>Dikarya</taxon>
        <taxon>Ascomycota</taxon>
        <taxon>Pezizomycotina</taxon>
        <taxon>Sordariomycetes</taxon>
        <taxon>Xylariomycetidae</taxon>
        <taxon>Xylariales</taxon>
        <taxon>Diatrypaceae</taxon>
        <taxon>Diatrype</taxon>
    </lineage>
</organism>
<evidence type="ECO:0000313" key="3">
    <source>
        <dbReference type="Proteomes" id="UP001320420"/>
    </source>
</evidence>
<proteinExistence type="predicted"/>
<evidence type="ECO:0000313" key="2">
    <source>
        <dbReference type="EMBL" id="KAK7756298.1"/>
    </source>
</evidence>
<feature type="region of interest" description="Disordered" evidence="1">
    <location>
        <begin position="1"/>
        <end position="62"/>
    </location>
</feature>
<accession>A0AAN9UXR5</accession>
<comment type="caution">
    <text evidence="2">The sequence shown here is derived from an EMBL/GenBank/DDBJ whole genome shotgun (WGS) entry which is preliminary data.</text>
</comment>